<dbReference type="PANTHER" id="PTHR13179:SF8">
    <property type="entry name" value="GATOR COMPLEX PROTEIN DEPDC5"/>
    <property type="match status" value="1"/>
</dbReference>
<feature type="region of interest" description="Disordered" evidence="5">
    <location>
        <begin position="1437"/>
        <end position="1476"/>
    </location>
</feature>
<evidence type="ECO:0000256" key="1">
    <source>
        <dbReference type="ARBA" id="ARBA00004148"/>
    </source>
</evidence>
<dbReference type="SMART" id="SM00049">
    <property type="entry name" value="DEP"/>
    <property type="match status" value="1"/>
</dbReference>
<evidence type="ECO:0000256" key="2">
    <source>
        <dbReference type="ARBA" id="ARBA00005643"/>
    </source>
</evidence>
<feature type="region of interest" description="Disordered" evidence="5">
    <location>
        <begin position="706"/>
        <end position="725"/>
    </location>
</feature>
<dbReference type="GO" id="GO:0035556">
    <property type="term" value="P:intracellular signal transduction"/>
    <property type="evidence" value="ECO:0007669"/>
    <property type="project" value="InterPro"/>
</dbReference>
<feature type="region of interest" description="Disordered" evidence="5">
    <location>
        <begin position="823"/>
        <end position="911"/>
    </location>
</feature>
<feature type="region of interest" description="Disordered" evidence="5">
    <location>
        <begin position="1361"/>
        <end position="1396"/>
    </location>
</feature>
<comment type="subcellular location">
    <subcellularLocation>
        <location evidence="1">Vacuole membrane</location>
        <topology evidence="1">Peripheral membrane protein</topology>
    </subcellularLocation>
</comment>
<dbReference type="SUPFAM" id="SSF46785">
    <property type="entry name" value="Winged helix' DNA-binding domain"/>
    <property type="match status" value="1"/>
</dbReference>
<accession>A0A0A1TBL2</accession>
<evidence type="ECO:0000256" key="3">
    <source>
        <dbReference type="ARBA" id="ARBA00018529"/>
    </source>
</evidence>
<sequence>MHRSVAPGGVRRGLGRSHLRDASTPSIDRASTASPASIASDSTRSTVRELPPRKMERICSVSVMEMHWKDELALNFDLLGPEFKPGAQFGICVVKNEGGKNTTGKGSSSKLDQDGADHGRGSAARDAKALGHRYIFAAKDMARDTKLRNPDVEICIAKQIADAFGIKRGSQVLLAPVDDDNPALEASYVELSFKEQYISRADMWRLTVSELTNRTIYKGQTILFMGTIKAQVNTVFANEQSVHSAVFARDTRPIFRSESARYVLFIQMSKEMWDFDTEGSGEIMFNKVVNGFLPSLFKRWELLKAKHLVSIVLFARVEYDTGLTTDLANHGLLNDYYTGFQTHGNRRPYKDFYRVVVSEMASGEWTKILYQLKRELNYFRRDISLHHQTYQGSNMDSDNQEALSHITAESSLSIHGNILEAFHLASSLFAHDYIDRDLTRTGVSIAIITPGSGVFEVDYETFRRTSEALVGNGIGIDLICMPRMPLHSVPLFKYRNPHFNDASRDKGHDALSKSYTSRDSPNSQPTPIIGSYQSFTDSFSPSKSGQMSRHVESMILRHSDEWCYALPQWLHVAFWTGMSDEALSYEGIALSVSNQVQDVEDEHFTLRCRMYELQMQSVLDTNEIETAPIRSEYNFPATSLITAKRHTNDEEVYVPFRHAPETMVNHVYGFSRFAPEKMGRSGDISIWKQLQEMDDSRARILTRTRRHRHHNKTLSDADEASRRRRHDDIAVLGTSFPERKDVSAGMASARKLSMSMADNGQSSALQVKKTSDLALKAPTMFKPPKMMRHISLGQRGFGIAAPKAVAAEVKAETVNAAVAIPEIRPPSNPLSLADFRPSTPRSIRSSSSMLSIRKPKPEPSEPNLETIPATPSIPIITRDDRPGSSSSRQGKPAGESQLIQKFLPDKPQEEKEVRYSTALRSEDMQKMYTNKLRAGVMPGLGPELPSVLSPKAAALPWLQLYNPSNPNAQHIDDTLLYSRWQHVFPHITNMKVQKWKTLCCPAAVPLTTEYFPSKAQFDAEYQRHPYNIDENGDDDTLDESKSRNEFMKELINVRLSQGFQVIVGPAVAKAFGQKVIKIADIFAGDQALEDGTSVFLSVGNTIHQLSCINGTEVEVNIYVRKPHEFETPNTFHAVYRPAIRTLLERSYQTRPINILTPKPERNWNMIDSYLAGHHDEMTDSLRFWRTRYVLIPMSMRHASSHRPHVDDNPEEVRIEGIKKLAQLWKKHRYVPASEKQYQSKARRRQMDHNPLDIVYKTDDPSVVVAAELETLPTTEGLDGIQRKGHLISRKDLFRKSNLNLAALAEAMQQPVENGGVPLRNRRWHLRTHYNSFIGSDMTSWIMDNFEDLDTREDAEMFGNALMVHEERQRDKDKDREGDKEKDKEHSESRPEKPKGLFIHVEKRHRFRDGNYYYQFCSEYSKSQHGWFSTRRKEALSATPLHESRDSPRAAQPRTGATESPSLPATGAAGSARKKRPRVTLSKVIKYDVDPRKRSYRPERVDLHYDRLHNPDNCFHIRVDWMNTTSKLVADAVELWEREASSYGLRLVELPIKEACRITEDNPFRNPYKIVLAARPPDEQPKTYLGPNSFGPQDVRIKHFYQVAILKHFDFVLDTEAATNFPSNVDVHFSWGQPDYRYTQYIHRSGLIITQITDEGTFLLLANRLYSKRSVVARDLRTQNTPMPSEFQNTARSGRMMSMAMAMANTDSTSPMSSPAVKPTTTISTSHLSPAFSAADSTTTTHAAPPRTGSIAPVNINFKEAEAVKDALESFCADAETLEAFYKHLLERDEHIPGTPQTASSIPPPLSLETDLDAHIPALGLGPGVLGQEALSAAPGAAMSSAVKTGSPMSFLRRGSVQYDGLGLGSKSTPATSRKDAS</sequence>
<feature type="compositionally biased region" description="Low complexity" evidence="5">
    <location>
        <begin position="98"/>
        <end position="110"/>
    </location>
</feature>
<dbReference type="InterPro" id="IPR027244">
    <property type="entry name" value="IML1"/>
</dbReference>
<dbReference type="GO" id="GO:0005096">
    <property type="term" value="F:GTPase activator activity"/>
    <property type="evidence" value="ECO:0007669"/>
    <property type="project" value="InterPro"/>
</dbReference>
<evidence type="ECO:0000313" key="7">
    <source>
        <dbReference type="EMBL" id="CEJ85072.1"/>
    </source>
</evidence>
<feature type="compositionally biased region" description="Low complexity" evidence="5">
    <location>
        <begin position="866"/>
        <end position="876"/>
    </location>
</feature>
<dbReference type="InterPro" id="IPR000591">
    <property type="entry name" value="DEP_dom"/>
</dbReference>
<feature type="compositionally biased region" description="Low complexity" evidence="5">
    <location>
        <begin position="836"/>
        <end position="852"/>
    </location>
</feature>
<dbReference type="InterPro" id="IPR036388">
    <property type="entry name" value="WH-like_DNA-bd_sf"/>
</dbReference>
<proteinExistence type="inferred from homology"/>
<evidence type="ECO:0000256" key="5">
    <source>
        <dbReference type="SAM" id="MobiDB-lite"/>
    </source>
</evidence>
<dbReference type="STRING" id="1531966.A0A0A1TBL2"/>
<dbReference type="GO" id="GO:1990130">
    <property type="term" value="C:GATOR1 complex"/>
    <property type="evidence" value="ECO:0007669"/>
    <property type="project" value="TreeGrafter"/>
</dbReference>
<evidence type="ECO:0000259" key="6">
    <source>
        <dbReference type="PROSITE" id="PS50186"/>
    </source>
</evidence>
<dbReference type="PANTHER" id="PTHR13179">
    <property type="entry name" value="DEP DOMAIN CONTAINING PROTEIN 5"/>
    <property type="match status" value="1"/>
</dbReference>
<feature type="compositionally biased region" description="Polar residues" evidence="5">
    <location>
        <begin position="23"/>
        <end position="45"/>
    </location>
</feature>
<dbReference type="Pfam" id="PF12257">
    <property type="entry name" value="IML1"/>
    <property type="match status" value="1"/>
</dbReference>
<dbReference type="HOGENOM" id="CLU_000935_0_0_1"/>
<evidence type="ECO:0000256" key="4">
    <source>
        <dbReference type="ARBA" id="ARBA00021881"/>
    </source>
</evidence>
<dbReference type="InterPro" id="IPR048255">
    <property type="entry name" value="IML1_N"/>
</dbReference>
<dbReference type="Pfam" id="PF00610">
    <property type="entry name" value="DEP"/>
    <property type="match status" value="1"/>
</dbReference>
<feature type="compositionally biased region" description="Basic and acidic residues" evidence="5">
    <location>
        <begin position="1363"/>
        <end position="1394"/>
    </location>
</feature>
<dbReference type="EMBL" id="CDHN01000002">
    <property type="protein sequence ID" value="CEJ85072.1"/>
    <property type="molecule type" value="Genomic_DNA"/>
</dbReference>
<keyword evidence="8" id="KW-1185">Reference proteome</keyword>
<name>A0A0A1TBL2_9HYPO</name>
<feature type="compositionally biased region" description="Basic and acidic residues" evidence="5">
    <location>
        <begin position="111"/>
        <end position="123"/>
    </location>
</feature>
<dbReference type="Pfam" id="PF19418">
    <property type="entry name" value="DEPDC5_CTD"/>
    <property type="match status" value="1"/>
</dbReference>
<organism evidence="7 8">
    <name type="scientific">[Torrubiella] hemipterigena</name>
    <dbReference type="NCBI Taxonomy" id="1531966"/>
    <lineage>
        <taxon>Eukaryota</taxon>
        <taxon>Fungi</taxon>
        <taxon>Dikarya</taxon>
        <taxon>Ascomycota</taxon>
        <taxon>Pezizomycotina</taxon>
        <taxon>Sordariomycetes</taxon>
        <taxon>Hypocreomycetidae</taxon>
        <taxon>Hypocreales</taxon>
        <taxon>Clavicipitaceae</taxon>
        <taxon>Clavicipitaceae incertae sedis</taxon>
        <taxon>'Torrubiella' clade</taxon>
    </lineage>
</organism>
<dbReference type="Proteomes" id="UP000039046">
    <property type="component" value="Unassembled WGS sequence"/>
</dbReference>
<dbReference type="CDD" id="cd04449">
    <property type="entry name" value="DEP_DEPDC5-like"/>
    <property type="match status" value="1"/>
</dbReference>
<dbReference type="GO" id="GO:1904262">
    <property type="term" value="P:negative regulation of TORC1 signaling"/>
    <property type="evidence" value="ECO:0007669"/>
    <property type="project" value="TreeGrafter"/>
</dbReference>
<dbReference type="InterPro" id="IPR045838">
    <property type="entry name" value="DEPDC5_CTD"/>
</dbReference>
<protein>
    <recommendedName>
        <fullName evidence="3">Vacuolar membrane-associated protein IML1</fullName>
    </recommendedName>
    <alternativeName>
        <fullName evidence="4">Vacuolar membrane-associated protein iml1</fullName>
    </alternativeName>
</protein>
<dbReference type="OrthoDB" id="39497at2759"/>
<comment type="similarity">
    <text evidence="2">Belongs to the IML1 family.</text>
</comment>
<feature type="region of interest" description="Disordered" evidence="5">
    <location>
        <begin position="1"/>
        <end position="51"/>
    </location>
</feature>
<evidence type="ECO:0000313" key="8">
    <source>
        <dbReference type="Proteomes" id="UP000039046"/>
    </source>
</evidence>
<feature type="region of interest" description="Disordered" evidence="5">
    <location>
        <begin position="98"/>
        <end position="123"/>
    </location>
</feature>
<dbReference type="InterPro" id="IPR036390">
    <property type="entry name" value="WH_DNA-bd_sf"/>
</dbReference>
<reference evidence="7 8" key="1">
    <citation type="journal article" date="2015" name="Genome Announc.">
        <title>Draft Genome Sequence and Gene Annotation of the Entomopathogenic Fungus Verticillium hemipterigenum.</title>
        <authorList>
            <person name="Horn F."/>
            <person name="Habel A."/>
            <person name="Scharf D.H."/>
            <person name="Dworschak J."/>
            <person name="Brakhage A.A."/>
            <person name="Guthke R."/>
            <person name="Hertweck C."/>
            <person name="Linde J."/>
        </authorList>
    </citation>
    <scope>NUCLEOTIDE SEQUENCE [LARGE SCALE GENOMIC DNA]</scope>
</reference>
<dbReference type="GO" id="GO:0010508">
    <property type="term" value="P:positive regulation of autophagy"/>
    <property type="evidence" value="ECO:0007669"/>
    <property type="project" value="TreeGrafter"/>
</dbReference>
<feature type="compositionally biased region" description="Basic and acidic residues" evidence="5">
    <location>
        <begin position="713"/>
        <end position="725"/>
    </location>
</feature>
<dbReference type="Gene3D" id="1.10.10.10">
    <property type="entry name" value="Winged helix-like DNA-binding domain superfamily/Winged helix DNA-binding domain"/>
    <property type="match status" value="1"/>
</dbReference>
<feature type="region of interest" description="Disordered" evidence="5">
    <location>
        <begin position="503"/>
        <end position="527"/>
    </location>
</feature>
<dbReference type="GO" id="GO:0005774">
    <property type="term" value="C:vacuolar membrane"/>
    <property type="evidence" value="ECO:0007669"/>
    <property type="project" value="UniProtKB-SubCell"/>
</dbReference>
<feature type="domain" description="DEP" evidence="6">
    <location>
        <begin position="1312"/>
        <end position="1417"/>
    </location>
</feature>
<dbReference type="PROSITE" id="PS50186">
    <property type="entry name" value="DEP"/>
    <property type="match status" value="1"/>
</dbReference>
<gene>
    <name evidence="7" type="ORF">VHEMI03663</name>
</gene>
<feature type="compositionally biased region" description="Polar residues" evidence="5">
    <location>
        <begin position="513"/>
        <end position="527"/>
    </location>
</feature>